<dbReference type="AlphaFoldDB" id="E1YHT2"/>
<keyword evidence="1" id="KW-0472">Membrane</keyword>
<dbReference type="Pfam" id="PF01963">
    <property type="entry name" value="TraB_PrgY_gumN"/>
    <property type="match status" value="1"/>
</dbReference>
<reference evidence="2" key="1">
    <citation type="journal article" date="2011" name="Environ. Microbiol.">
        <title>Genomic insights into the metabolic potential of the polycyclic aromatic hydrocarbon degrading sulfate-reducing Deltaproteobacterium N47.</title>
        <authorList>
            <person name="Bergmann F."/>
            <person name="Selesi D."/>
            <person name="Weinmaier T."/>
            <person name="Tischler P."/>
            <person name="Rattei T."/>
            <person name="Meckenstock R.U."/>
        </authorList>
    </citation>
    <scope>NUCLEOTIDE SEQUENCE</scope>
</reference>
<accession>E1YHT2</accession>
<keyword evidence="1" id="KW-1133">Transmembrane helix</keyword>
<feature type="transmembrane region" description="Helical" evidence="1">
    <location>
        <begin position="250"/>
        <end position="269"/>
    </location>
</feature>
<proteinExistence type="predicted"/>
<gene>
    <name evidence="2" type="ORF">N47_D30100</name>
</gene>
<dbReference type="InterPro" id="IPR002816">
    <property type="entry name" value="TraB/PrgY/GumN_fam"/>
</dbReference>
<name>E1YHT2_9BACT</name>
<dbReference type="EMBL" id="FR695874">
    <property type="protein sequence ID" value="CBX30201.1"/>
    <property type="molecule type" value="Genomic_DNA"/>
</dbReference>
<dbReference type="PANTHER" id="PTHR21530">
    <property type="entry name" value="PHEROMONE SHUTDOWN PROTEIN"/>
    <property type="match status" value="1"/>
</dbReference>
<dbReference type="InterPro" id="IPR005230">
    <property type="entry name" value="TraB_bac"/>
</dbReference>
<dbReference type="PANTHER" id="PTHR21530:SF7">
    <property type="entry name" value="TRAB DOMAIN-CONTAINING PROTEIN"/>
    <property type="match status" value="1"/>
</dbReference>
<evidence type="ECO:0000313" key="2">
    <source>
        <dbReference type="EMBL" id="CBX30201.1"/>
    </source>
</evidence>
<keyword evidence="1" id="KW-0812">Transmembrane</keyword>
<dbReference type="NCBIfam" id="TIGR00261">
    <property type="entry name" value="traB"/>
    <property type="match status" value="1"/>
</dbReference>
<feature type="transmembrane region" description="Helical" evidence="1">
    <location>
        <begin position="362"/>
        <end position="385"/>
    </location>
</feature>
<protein>
    <recommendedName>
        <fullName evidence="3">TraB family protein</fullName>
    </recommendedName>
</protein>
<evidence type="ECO:0008006" key="3">
    <source>
        <dbReference type="Google" id="ProtNLM"/>
    </source>
</evidence>
<feature type="transmembrane region" description="Helical" evidence="1">
    <location>
        <begin position="281"/>
        <end position="303"/>
    </location>
</feature>
<dbReference type="CDD" id="cd14726">
    <property type="entry name" value="TraB_PrgY-like"/>
    <property type="match status" value="1"/>
</dbReference>
<sequence length="388" mass="42910">MDTSNHNMVHRLFAEDKEIVLLGTAHVSKDSVELVNSVINEEKPDTVCVELCESRYQAIEKKDSWQNTNIVKVIKEKKTFLLLSNLILASFQKRIAKKFDIVPGQEMIEAINAGKSIGAKIHTADRDIRVTLSRVWNTIGFWGKVKLLFQLILSLGDVGDITENDIEKMKQEDVLETLLAEVGQSLPVLKKILIDERDMYLAQKIKTAPGNKIVAVVGAGHVKGIKAYWDDTIDLTSLDTVPPKSSMSNAFQWIFTSGIIILFIYGFYYGGTKAGTDMITWWILITGVLAGVGAVIAMAHPLTILSSMLAAPLTTLHPLIAVGWVSGLVEAYFSKPKVKDIESLPDDILSVRGFWRNKVTRILLVVAFTNLGASIGTFVALPLMIKML</sequence>
<feature type="transmembrane region" description="Helical" evidence="1">
    <location>
        <begin position="315"/>
        <end position="333"/>
    </location>
</feature>
<evidence type="ECO:0000256" key="1">
    <source>
        <dbReference type="SAM" id="Phobius"/>
    </source>
</evidence>
<organism evidence="2">
    <name type="scientific">uncultured Desulfobacterium sp</name>
    <dbReference type="NCBI Taxonomy" id="201089"/>
    <lineage>
        <taxon>Bacteria</taxon>
        <taxon>Pseudomonadati</taxon>
        <taxon>Thermodesulfobacteriota</taxon>
        <taxon>Desulfobacteria</taxon>
        <taxon>Desulfobacterales</taxon>
        <taxon>Desulfobacteriaceae</taxon>
        <taxon>Desulfobacterium</taxon>
        <taxon>environmental samples</taxon>
    </lineage>
</organism>
<dbReference type="InterPro" id="IPR046345">
    <property type="entry name" value="TraB_PrgY-like"/>
</dbReference>